<dbReference type="CDD" id="cd01087">
    <property type="entry name" value="Prolidase"/>
    <property type="match status" value="1"/>
</dbReference>
<comment type="cofactor">
    <cofactor evidence="2">
        <name>Mn(2+)</name>
        <dbReference type="ChEBI" id="CHEBI:29035"/>
    </cofactor>
</comment>
<dbReference type="GO" id="GO:0070006">
    <property type="term" value="F:metalloaminopeptidase activity"/>
    <property type="evidence" value="ECO:0007669"/>
    <property type="project" value="InterPro"/>
</dbReference>
<dbReference type="InterPro" id="IPR029149">
    <property type="entry name" value="Creatin/AminoP/Spt16_N"/>
</dbReference>
<evidence type="ECO:0000256" key="3">
    <source>
        <dbReference type="ARBA" id="ARBA00002443"/>
    </source>
</evidence>
<evidence type="ECO:0000256" key="7">
    <source>
        <dbReference type="ARBA" id="ARBA00022670"/>
    </source>
</evidence>
<feature type="domain" description="Aminopeptidase P N-terminal" evidence="14">
    <location>
        <begin position="101"/>
        <end position="233"/>
    </location>
</feature>
<reference evidence="15 16" key="1">
    <citation type="submission" date="2018-05" db="EMBL/GenBank/DDBJ databases">
        <title>Whole genome sequencing for identification of molecular markers to develop diagnostic detection tools for the regulated plant pathogen Lachnellula willkommii.</title>
        <authorList>
            <person name="Giroux E."/>
            <person name="Bilodeau G."/>
        </authorList>
    </citation>
    <scope>NUCLEOTIDE SEQUENCE [LARGE SCALE GENOMIC DNA]</scope>
    <source>
        <strain evidence="15 16">CBS 625.97</strain>
    </source>
</reference>
<dbReference type="Pfam" id="PF00557">
    <property type="entry name" value="Peptidase_M24"/>
    <property type="match status" value="1"/>
</dbReference>
<dbReference type="InterPro" id="IPR000994">
    <property type="entry name" value="Pept_M24"/>
</dbReference>
<gene>
    <name evidence="15" type="ORF">LCER1_G004002</name>
</gene>
<evidence type="ECO:0000256" key="10">
    <source>
        <dbReference type="ARBA" id="ARBA00023049"/>
    </source>
</evidence>
<organism evidence="15 16">
    <name type="scientific">Lachnellula cervina</name>
    <dbReference type="NCBI Taxonomy" id="1316786"/>
    <lineage>
        <taxon>Eukaryota</taxon>
        <taxon>Fungi</taxon>
        <taxon>Dikarya</taxon>
        <taxon>Ascomycota</taxon>
        <taxon>Pezizomycotina</taxon>
        <taxon>Leotiomycetes</taxon>
        <taxon>Helotiales</taxon>
        <taxon>Lachnaceae</taxon>
        <taxon>Lachnellula</taxon>
    </lineage>
</organism>
<evidence type="ECO:0000256" key="4">
    <source>
        <dbReference type="ARBA" id="ARBA00008766"/>
    </source>
</evidence>
<evidence type="ECO:0000256" key="8">
    <source>
        <dbReference type="ARBA" id="ARBA00022723"/>
    </source>
</evidence>
<keyword evidence="10" id="KW-0482">Metalloprotease</keyword>
<evidence type="ECO:0000256" key="6">
    <source>
        <dbReference type="ARBA" id="ARBA00022438"/>
    </source>
</evidence>
<accession>A0A7D8YVJ0</accession>
<evidence type="ECO:0000256" key="11">
    <source>
        <dbReference type="ARBA" id="ARBA00023211"/>
    </source>
</evidence>
<evidence type="ECO:0000313" key="15">
    <source>
        <dbReference type="EMBL" id="TVY55566.1"/>
    </source>
</evidence>
<dbReference type="EC" id="3.4.11.9" evidence="5"/>
<dbReference type="GO" id="GO:0030145">
    <property type="term" value="F:manganese ion binding"/>
    <property type="evidence" value="ECO:0007669"/>
    <property type="project" value="InterPro"/>
</dbReference>
<dbReference type="InterPro" id="IPR052433">
    <property type="entry name" value="X-Pro_dipept-like"/>
</dbReference>
<dbReference type="SMART" id="SM01011">
    <property type="entry name" value="AMP_N"/>
    <property type="match status" value="1"/>
</dbReference>
<evidence type="ECO:0000256" key="1">
    <source>
        <dbReference type="ARBA" id="ARBA00001424"/>
    </source>
</evidence>
<evidence type="ECO:0000259" key="14">
    <source>
        <dbReference type="SMART" id="SM01011"/>
    </source>
</evidence>
<evidence type="ECO:0000256" key="9">
    <source>
        <dbReference type="ARBA" id="ARBA00022801"/>
    </source>
</evidence>
<dbReference type="OrthoDB" id="10261878at2759"/>
<dbReference type="SUPFAM" id="SSF53092">
    <property type="entry name" value="Creatinase/prolidase N-terminal domain"/>
    <property type="match status" value="1"/>
</dbReference>
<dbReference type="PANTHER" id="PTHR43226">
    <property type="entry name" value="XAA-PRO AMINOPEPTIDASE 3"/>
    <property type="match status" value="1"/>
</dbReference>
<dbReference type="Gene3D" id="3.90.230.10">
    <property type="entry name" value="Creatinase/methionine aminopeptidase superfamily"/>
    <property type="match status" value="1"/>
</dbReference>
<feature type="non-terminal residue" evidence="15">
    <location>
        <position position="579"/>
    </location>
</feature>
<evidence type="ECO:0000256" key="13">
    <source>
        <dbReference type="ARBA" id="ARBA00032413"/>
    </source>
</evidence>
<keyword evidence="6 15" id="KW-0031">Aminopeptidase</keyword>
<keyword evidence="7" id="KW-0645">Protease</keyword>
<dbReference type="InterPro" id="IPR007865">
    <property type="entry name" value="Aminopep_P_N"/>
</dbReference>
<dbReference type="InterPro" id="IPR036005">
    <property type="entry name" value="Creatinase/aminopeptidase-like"/>
</dbReference>
<dbReference type="GO" id="GO:0006508">
    <property type="term" value="P:proteolysis"/>
    <property type="evidence" value="ECO:0007669"/>
    <property type="project" value="UniProtKB-KW"/>
</dbReference>
<evidence type="ECO:0000256" key="5">
    <source>
        <dbReference type="ARBA" id="ARBA00012574"/>
    </source>
</evidence>
<sequence>MASIQMPGEASNAESDWIVLDSADIYNSLNDEEGNEKYPALVDILVAVNLVSDAFVWFNIGRLVISKSISKTLPTQYLIQDFGTNEAWLKQIDHKHDANGRTAKLHARAVAKRLRVKEGLIFLPGVPSKTYEDSDQEIAFRQRRYFYYLSGISHPDCLISYDIGRDVVCAWIPPPNTGRNVIYNGFTPSRTQIRAITDVTYVAETSHLKQYLKSYVKNTGSHAKFYLLHKSQEPKLRQHLVNDDGIDIIAPKSQFDFTKLQPAMDAARVVKSEHELKLIRKACEITQKAHLNVLYFIKDCDNEAEIEAIFAASCIAEQAKHQAYGIIAGSGENASTLHYVANNEPLEGRQLVCLDAGVEWKEYASDVTRTFPISGKWTPEAKSIYDIVAKMQDECIAMVKPGADYRQIHMHAHKVAVKGLLELGILQNGTWQELYSSGVSVAFFPHGLGHYMGLEVHDVGARGALLYGFPQTARVNWETAYFSMGITNPSLLEPGMVITVEPGVYFSRYALEQVYLKDPKFAKYINAPLLDTYYAVGGVRIEDDILVTGHGSENLTRDIPKGEEALKIIRGEKEKRGWF</sequence>
<evidence type="ECO:0000313" key="16">
    <source>
        <dbReference type="Proteomes" id="UP000481288"/>
    </source>
</evidence>
<evidence type="ECO:0000256" key="12">
    <source>
        <dbReference type="ARBA" id="ARBA00030849"/>
    </source>
</evidence>
<protein>
    <recommendedName>
        <fullName evidence="5">Xaa-Pro aminopeptidase</fullName>
        <ecNumber evidence="5">3.4.11.9</ecNumber>
    </recommendedName>
    <alternativeName>
        <fullName evidence="12">Aminoacylproline aminopeptidase</fullName>
    </alternativeName>
    <alternativeName>
        <fullName evidence="13">Prolidase</fullName>
    </alternativeName>
</protein>
<name>A0A7D8YVJ0_9HELO</name>
<dbReference type="Pfam" id="PF05195">
    <property type="entry name" value="AMP_N"/>
    <property type="match status" value="1"/>
</dbReference>
<comment type="caution">
    <text evidence="15">The sequence shown here is derived from an EMBL/GenBank/DDBJ whole genome shotgun (WGS) entry which is preliminary data.</text>
</comment>
<dbReference type="PANTHER" id="PTHR43226:SF3">
    <property type="entry name" value="XAA-PRO AMINOPEPTIDASE AN0832-RELATED"/>
    <property type="match status" value="1"/>
</dbReference>
<proteinExistence type="inferred from homology"/>
<keyword evidence="8" id="KW-0479">Metal-binding</keyword>
<comment type="function">
    <text evidence="3">Catalyzes the removal of a penultimate prolyl residue from the N-termini of peptides.</text>
</comment>
<dbReference type="SUPFAM" id="SSF55920">
    <property type="entry name" value="Creatinase/aminopeptidase"/>
    <property type="match status" value="1"/>
</dbReference>
<keyword evidence="11" id="KW-0464">Manganese</keyword>
<comment type="catalytic activity">
    <reaction evidence="1">
        <text>Release of any N-terminal amino acid, including proline, that is linked to proline, even from a dipeptide or tripeptide.</text>
        <dbReference type="EC" id="3.4.11.9"/>
    </reaction>
</comment>
<comment type="similarity">
    <text evidence="4">Belongs to the peptidase M24B family.</text>
</comment>
<keyword evidence="9" id="KW-0378">Hydrolase</keyword>
<dbReference type="AlphaFoldDB" id="A0A7D8YVJ0"/>
<dbReference type="Gene3D" id="3.40.350.10">
    <property type="entry name" value="Creatinase/prolidase N-terminal domain"/>
    <property type="match status" value="1"/>
</dbReference>
<dbReference type="EMBL" id="QGMG01000228">
    <property type="protein sequence ID" value="TVY55566.1"/>
    <property type="molecule type" value="Genomic_DNA"/>
</dbReference>
<dbReference type="Proteomes" id="UP000481288">
    <property type="component" value="Unassembled WGS sequence"/>
</dbReference>
<keyword evidence="16" id="KW-1185">Reference proteome</keyword>
<evidence type="ECO:0000256" key="2">
    <source>
        <dbReference type="ARBA" id="ARBA00001936"/>
    </source>
</evidence>